<reference evidence="2" key="1">
    <citation type="submission" date="2017-09" db="EMBL/GenBank/DDBJ databases">
        <authorList>
            <person name="Varghese N."/>
            <person name="Submissions S."/>
        </authorList>
    </citation>
    <scope>NUCLEOTIDE SEQUENCE [LARGE SCALE GENOMIC DNA]</scope>
    <source>
        <strain evidence="2">DSM 15103</strain>
    </source>
</reference>
<dbReference type="EMBL" id="OBEI01000001">
    <property type="protein sequence ID" value="SNZ02690.1"/>
    <property type="molecule type" value="Genomic_DNA"/>
</dbReference>
<keyword evidence="2" id="KW-1185">Reference proteome</keyword>
<protein>
    <recommendedName>
        <fullName evidence="3">Heavy-metal-binding</fullName>
    </recommendedName>
</protein>
<name>A0A285MZS9_9AQUI</name>
<accession>A0A285MZS9</accession>
<evidence type="ECO:0000313" key="2">
    <source>
        <dbReference type="Proteomes" id="UP000219036"/>
    </source>
</evidence>
<sequence>MALRNLLFVFLFLFSLSYGGEKQIFIGAVKGSILPYIKEVASEIRVKDSFYMSYTLSAGSLHIYQKYKNYANFYVEAEKICMEELKKSAERACKKFTFYGLDHFSVSVTHLGDGNLLVVGTANIVCADIK</sequence>
<proteinExistence type="predicted"/>
<dbReference type="Proteomes" id="UP000219036">
    <property type="component" value="Unassembled WGS sequence"/>
</dbReference>
<gene>
    <name evidence="1" type="ORF">SAMN06265182_0183</name>
</gene>
<evidence type="ECO:0008006" key="3">
    <source>
        <dbReference type="Google" id="ProtNLM"/>
    </source>
</evidence>
<evidence type="ECO:0000313" key="1">
    <source>
        <dbReference type="EMBL" id="SNZ02690.1"/>
    </source>
</evidence>
<dbReference type="AlphaFoldDB" id="A0A285MZS9"/>
<organism evidence="1 2">
    <name type="scientific">Persephonella hydrogeniphila</name>
    <dbReference type="NCBI Taxonomy" id="198703"/>
    <lineage>
        <taxon>Bacteria</taxon>
        <taxon>Pseudomonadati</taxon>
        <taxon>Aquificota</taxon>
        <taxon>Aquificia</taxon>
        <taxon>Aquificales</taxon>
        <taxon>Hydrogenothermaceae</taxon>
        <taxon>Persephonella</taxon>
    </lineage>
</organism>